<reference evidence="2" key="1">
    <citation type="journal article" date="2020" name="bioRxiv">
        <title>Comparative genomics of Chlamydomonas.</title>
        <authorList>
            <person name="Craig R.J."/>
            <person name="Hasan A.R."/>
            <person name="Ness R.W."/>
            <person name="Keightley P.D."/>
        </authorList>
    </citation>
    <scope>NUCLEOTIDE SEQUENCE</scope>
    <source>
        <strain evidence="2">CCAP 11/173</strain>
    </source>
</reference>
<dbReference type="OrthoDB" id="64875at2759"/>
<dbReference type="Proteomes" id="UP000613740">
    <property type="component" value="Unassembled WGS sequence"/>
</dbReference>
<dbReference type="EMBL" id="JAEHOD010000038">
    <property type="protein sequence ID" value="KAG2440511.1"/>
    <property type="molecule type" value="Genomic_DNA"/>
</dbReference>
<evidence type="ECO:0000256" key="1">
    <source>
        <dbReference type="SAM" id="MobiDB-lite"/>
    </source>
</evidence>
<comment type="caution">
    <text evidence="2">The sequence shown here is derived from an EMBL/GenBank/DDBJ whole genome shotgun (WGS) entry which is preliminary data.</text>
</comment>
<organism evidence="2 3">
    <name type="scientific">Chlamydomonas schloesseri</name>
    <dbReference type="NCBI Taxonomy" id="2026947"/>
    <lineage>
        <taxon>Eukaryota</taxon>
        <taxon>Viridiplantae</taxon>
        <taxon>Chlorophyta</taxon>
        <taxon>core chlorophytes</taxon>
        <taxon>Chlorophyceae</taxon>
        <taxon>CS clade</taxon>
        <taxon>Chlamydomonadales</taxon>
        <taxon>Chlamydomonadaceae</taxon>
        <taxon>Chlamydomonas</taxon>
    </lineage>
</organism>
<evidence type="ECO:0000313" key="2">
    <source>
        <dbReference type="EMBL" id="KAG2440511.1"/>
    </source>
</evidence>
<sequence>MAGFEKATSTKGAAIKRKKGAASGGVDEENPRVKAMVAMLQPPEHAGAQPLTPAEQAAAQAFQQQRLAEHHAWMKDMSTKHKLQQAALRALPERLRVLALQPDHTPYPLNRKFLFDSPPASYRDTPAIKAASSGASTATEAGKGAEAAAAGGTKQAGGKQGGSRKPQQGGR</sequence>
<accession>A0A835TKZ2</accession>
<proteinExistence type="predicted"/>
<feature type="compositionally biased region" description="Low complexity" evidence="1">
    <location>
        <begin position="129"/>
        <end position="153"/>
    </location>
</feature>
<evidence type="ECO:0000313" key="3">
    <source>
        <dbReference type="Proteomes" id="UP000613740"/>
    </source>
</evidence>
<feature type="region of interest" description="Disordered" evidence="1">
    <location>
        <begin position="1"/>
        <end position="29"/>
    </location>
</feature>
<protein>
    <submittedName>
        <fullName evidence="2">Uncharacterized protein</fullName>
    </submittedName>
</protein>
<gene>
    <name evidence="2" type="ORF">HYH02_010389</name>
</gene>
<dbReference type="AlphaFoldDB" id="A0A835TKZ2"/>
<name>A0A835TKZ2_9CHLO</name>
<feature type="region of interest" description="Disordered" evidence="1">
    <location>
        <begin position="117"/>
        <end position="171"/>
    </location>
</feature>
<keyword evidence="3" id="KW-1185">Reference proteome</keyword>